<evidence type="ECO:0000313" key="7">
    <source>
        <dbReference type="Proteomes" id="UP000239724"/>
    </source>
</evidence>
<name>A0A2S6MWZ2_RHOGL</name>
<organism evidence="6 7">
    <name type="scientific">Rhodopila globiformis</name>
    <name type="common">Rhodopseudomonas globiformis</name>
    <dbReference type="NCBI Taxonomy" id="1071"/>
    <lineage>
        <taxon>Bacteria</taxon>
        <taxon>Pseudomonadati</taxon>
        <taxon>Pseudomonadota</taxon>
        <taxon>Alphaproteobacteria</taxon>
        <taxon>Acetobacterales</taxon>
        <taxon>Acetobacteraceae</taxon>
        <taxon>Rhodopila</taxon>
    </lineage>
</organism>
<dbReference type="EMBL" id="NHRY01000264">
    <property type="protein sequence ID" value="PPQ26876.1"/>
    <property type="molecule type" value="Genomic_DNA"/>
</dbReference>
<accession>A0A2S6MWZ2</accession>
<keyword evidence="7" id="KW-1185">Reference proteome</keyword>
<dbReference type="GO" id="GO:0016020">
    <property type="term" value="C:membrane"/>
    <property type="evidence" value="ECO:0007669"/>
    <property type="project" value="UniProtKB-SubCell"/>
</dbReference>
<dbReference type="InterPro" id="IPR023352">
    <property type="entry name" value="MAPEG-like_dom_sf"/>
</dbReference>
<protein>
    <recommendedName>
        <fullName evidence="8">MAPEG family protein</fullName>
    </recommendedName>
</protein>
<sequence length="157" mass="17883">MGLWHFCRHSRGQFLSHLILRPALVGWTLVLCGWPYAIRIPAIRRHNVVYYDPARPADEFHAELPVQVRWNADNDNNLMEQQPDGAADAVLCHHAVIRVRGTASRFHVALAWSYVALRTGHSIVPATINRIALRFPLFIAATLVLVVMTVRRILMTF</sequence>
<proteinExistence type="predicted"/>
<evidence type="ECO:0000256" key="5">
    <source>
        <dbReference type="SAM" id="Phobius"/>
    </source>
</evidence>
<feature type="transmembrane region" description="Helical" evidence="5">
    <location>
        <begin position="135"/>
        <end position="154"/>
    </location>
</feature>
<evidence type="ECO:0008006" key="8">
    <source>
        <dbReference type="Google" id="ProtNLM"/>
    </source>
</evidence>
<evidence type="ECO:0000256" key="2">
    <source>
        <dbReference type="ARBA" id="ARBA00022692"/>
    </source>
</evidence>
<dbReference type="SUPFAM" id="SSF161084">
    <property type="entry name" value="MAPEG domain-like"/>
    <property type="match status" value="1"/>
</dbReference>
<evidence type="ECO:0000256" key="4">
    <source>
        <dbReference type="ARBA" id="ARBA00023136"/>
    </source>
</evidence>
<comment type="subcellular location">
    <subcellularLocation>
        <location evidence="1">Membrane</location>
    </subcellularLocation>
</comment>
<keyword evidence="4 5" id="KW-0472">Membrane</keyword>
<dbReference type="Proteomes" id="UP000239724">
    <property type="component" value="Unassembled WGS sequence"/>
</dbReference>
<evidence type="ECO:0000256" key="1">
    <source>
        <dbReference type="ARBA" id="ARBA00004370"/>
    </source>
</evidence>
<reference evidence="6 7" key="1">
    <citation type="journal article" date="2018" name="Arch. Microbiol.">
        <title>New insights into the metabolic potential of the phototrophic purple bacterium Rhodopila globiformis DSM 161(T) from its draft genome sequence and evidence for a vanadium-dependent nitrogenase.</title>
        <authorList>
            <person name="Imhoff J.F."/>
            <person name="Rahn T."/>
            <person name="Kunzel S."/>
            <person name="Neulinger S.C."/>
        </authorList>
    </citation>
    <scope>NUCLEOTIDE SEQUENCE [LARGE SCALE GENOMIC DNA]</scope>
    <source>
        <strain evidence="6 7">DSM 161</strain>
    </source>
</reference>
<evidence type="ECO:0000313" key="6">
    <source>
        <dbReference type="EMBL" id="PPQ26876.1"/>
    </source>
</evidence>
<comment type="caution">
    <text evidence="6">The sequence shown here is derived from an EMBL/GenBank/DDBJ whole genome shotgun (WGS) entry which is preliminary data.</text>
</comment>
<evidence type="ECO:0000256" key="3">
    <source>
        <dbReference type="ARBA" id="ARBA00022989"/>
    </source>
</evidence>
<dbReference type="Pfam" id="PF01124">
    <property type="entry name" value="MAPEG"/>
    <property type="match status" value="1"/>
</dbReference>
<dbReference type="InterPro" id="IPR001129">
    <property type="entry name" value="Membr-assoc_MAPEG"/>
</dbReference>
<feature type="transmembrane region" description="Helical" evidence="5">
    <location>
        <begin position="18"/>
        <end position="37"/>
    </location>
</feature>
<keyword evidence="2 5" id="KW-0812">Transmembrane</keyword>
<dbReference type="Gene3D" id="1.20.120.550">
    <property type="entry name" value="Membrane associated eicosanoid/glutathione metabolism-like domain"/>
    <property type="match status" value="1"/>
</dbReference>
<keyword evidence="3 5" id="KW-1133">Transmembrane helix</keyword>
<dbReference type="AlphaFoldDB" id="A0A2S6MWZ2"/>
<gene>
    <name evidence="6" type="ORF">CCS01_28775</name>
</gene>